<feature type="region of interest" description="Disordered" evidence="4">
    <location>
        <begin position="1"/>
        <end position="39"/>
    </location>
</feature>
<evidence type="ECO:0000256" key="2">
    <source>
        <dbReference type="ARBA" id="ARBA00022980"/>
    </source>
</evidence>
<evidence type="ECO:0000256" key="3">
    <source>
        <dbReference type="ARBA" id="ARBA00023274"/>
    </source>
</evidence>
<organism evidence="6">
    <name type="scientific">Spironucleus salmonicida</name>
    <dbReference type="NCBI Taxonomy" id="348837"/>
    <lineage>
        <taxon>Eukaryota</taxon>
        <taxon>Metamonada</taxon>
        <taxon>Diplomonadida</taxon>
        <taxon>Hexamitidae</taxon>
        <taxon>Hexamitinae</taxon>
        <taxon>Spironucleus</taxon>
    </lineage>
</organism>
<comment type="similarity">
    <text evidence="1">Belongs to the universal ribosomal protein uL15 family.</text>
</comment>
<dbReference type="InterPro" id="IPR036227">
    <property type="entry name" value="Ribosomal_uL15/eL18_sf"/>
</dbReference>
<keyword evidence="3" id="KW-0687">Ribonucleoprotein</keyword>
<accession>V6LKL6</accession>
<dbReference type="Pfam" id="PF00828">
    <property type="entry name" value="Ribosomal_L27A"/>
    <property type="match status" value="1"/>
</dbReference>
<dbReference type="GO" id="GO:0003735">
    <property type="term" value="F:structural constituent of ribosome"/>
    <property type="evidence" value="ECO:0007669"/>
    <property type="project" value="TreeGrafter"/>
</dbReference>
<dbReference type="InterPro" id="IPR021131">
    <property type="entry name" value="Ribosomal_uL15/eL18"/>
</dbReference>
<name>V6LKL6_9EUKA</name>
<dbReference type="VEuPathDB" id="GiardiaDB:SS50377_24170"/>
<dbReference type="OrthoDB" id="61900at2759"/>
<protein>
    <submittedName>
        <fullName evidence="6">Ribosomal protein L27</fullName>
    </submittedName>
</protein>
<sequence length="149" mass="16658">MPTRNYSSRKHRGHAKQGYGRRGNHLKHAGGRGNAGGEHHRRINYTKYHPAHFGKLGMRNYHRNQAMENLEFVNTGCLWALIPEAQQDSFLKSKDANKAPVIDVTQFGYFGVRGCGALPNCPVIIKARSFTEKAEKKIKECGGVAVLVQ</sequence>
<evidence type="ECO:0000256" key="1">
    <source>
        <dbReference type="ARBA" id="ARBA00007320"/>
    </source>
</evidence>
<proteinExistence type="inferred from homology"/>
<evidence type="ECO:0000259" key="5">
    <source>
        <dbReference type="Pfam" id="PF00828"/>
    </source>
</evidence>
<evidence type="ECO:0000313" key="6">
    <source>
        <dbReference type="EMBL" id="EST44271.1"/>
    </source>
</evidence>
<gene>
    <name evidence="6" type="ORF">SS50377_15934</name>
    <name evidence="7" type="ORF">SS50377_24170</name>
</gene>
<dbReference type="SUPFAM" id="SSF52080">
    <property type="entry name" value="Ribosomal proteins L15p and L18e"/>
    <property type="match status" value="1"/>
</dbReference>
<dbReference type="AlphaFoldDB" id="V6LKL6"/>
<dbReference type="PANTHER" id="PTHR11721:SF3">
    <property type="entry name" value="LARGE RIBOSOMAL SUBUNIT PROTEIN UL15"/>
    <property type="match status" value="1"/>
</dbReference>
<dbReference type="EMBL" id="AUWU02000004">
    <property type="protein sequence ID" value="KAH0574223.1"/>
    <property type="molecule type" value="Genomic_DNA"/>
</dbReference>
<keyword evidence="8" id="KW-1185">Reference proteome</keyword>
<dbReference type="PANTHER" id="PTHR11721">
    <property type="entry name" value="60S RIBOSOMAL PROTEIN L27A"/>
    <property type="match status" value="1"/>
</dbReference>
<feature type="domain" description="Large ribosomal subunit protein uL15/eL18" evidence="5">
    <location>
        <begin position="73"/>
        <end position="145"/>
    </location>
</feature>
<evidence type="ECO:0000313" key="8">
    <source>
        <dbReference type="Proteomes" id="UP000018208"/>
    </source>
</evidence>
<dbReference type="Proteomes" id="UP000018208">
    <property type="component" value="Unassembled WGS sequence"/>
</dbReference>
<reference evidence="7" key="2">
    <citation type="submission" date="2020-12" db="EMBL/GenBank/DDBJ databases">
        <title>New Spironucleus salmonicida genome in near-complete chromosomes.</title>
        <authorList>
            <person name="Xu F."/>
            <person name="Kurt Z."/>
            <person name="Jimenez-Gonzalez A."/>
            <person name="Astvaldsson A."/>
            <person name="Andersson J.O."/>
            <person name="Svard S.G."/>
        </authorList>
    </citation>
    <scope>NUCLEOTIDE SEQUENCE</scope>
    <source>
        <strain evidence="7">ATCC 50377</strain>
    </source>
</reference>
<dbReference type="GO" id="GO:0022625">
    <property type="term" value="C:cytosolic large ribosomal subunit"/>
    <property type="evidence" value="ECO:0007669"/>
    <property type="project" value="TreeGrafter"/>
</dbReference>
<evidence type="ECO:0000313" key="7">
    <source>
        <dbReference type="EMBL" id="KAH0574223.1"/>
    </source>
</evidence>
<reference evidence="6 7" key="1">
    <citation type="journal article" date="2014" name="PLoS Genet.">
        <title>The Genome of Spironucleus salmonicida Highlights a Fish Pathogen Adapted to Fluctuating Environments.</title>
        <authorList>
            <person name="Xu F."/>
            <person name="Jerlstrom-Hultqvist J."/>
            <person name="Einarsson E."/>
            <person name="Astvaldsson A."/>
            <person name="Svard S.G."/>
            <person name="Andersson J.O."/>
        </authorList>
    </citation>
    <scope>NUCLEOTIDE SEQUENCE</scope>
    <source>
        <strain evidence="7">ATCC 50377</strain>
    </source>
</reference>
<evidence type="ECO:0000256" key="4">
    <source>
        <dbReference type="SAM" id="MobiDB-lite"/>
    </source>
</evidence>
<keyword evidence="2 6" id="KW-0689">Ribosomal protein</keyword>
<dbReference type="EMBL" id="KI546122">
    <property type="protein sequence ID" value="EST44271.1"/>
    <property type="molecule type" value="Genomic_DNA"/>
</dbReference>
<dbReference type="Gene3D" id="3.100.10.10">
    <property type="match status" value="1"/>
</dbReference>